<sequence>MALALALILIVIGTVAFHFASPWWLTPLASNWQQMDDALMLTLYITAAIFIIINLFVAYAIIRFRHRDGVRASRESHNKKLEWWLIGVTSLGIVIMLAPGLDVYAKLINAPADAMQFEVMGQQWQWHYRLPGRDGKLGKTDISHISPENPFGLSEQDPNGQDDVLVDSQEIHIPVGRPVKVMLRSQDVLHDFYVPQFRTRMNMVPGMVTSFWFTPTQTGKFEVLCAQLCGVGHANMRSWVIVDEAPAYAAWLAAQPTFAAKKAGAAGAAAAGTGVAGTGGDTGADVGAQGKLLAQARGCAACHSTDGAPGVGPSWKGLYGRRETLDNGSTVVADDAYLKQSIADPKASIVKGYPPVMPQQPLTDAALAALVGYIKTLK</sequence>
<keyword evidence="11 17" id="KW-1133">Transmembrane helix</keyword>
<dbReference type="PROSITE" id="PS51007">
    <property type="entry name" value="CYTC"/>
    <property type="match status" value="1"/>
</dbReference>
<reference evidence="20 21" key="1">
    <citation type="submission" date="2019-11" db="EMBL/GenBank/DDBJ databases">
        <title>Type strains purchased from KCTC, JCM and DSMZ.</title>
        <authorList>
            <person name="Lu H."/>
        </authorList>
    </citation>
    <scope>NUCLEOTIDE SEQUENCE [LARGE SCALE GENOMIC DNA]</scope>
    <source>
        <strain evidence="20 21">KCTC 42409</strain>
    </source>
</reference>
<evidence type="ECO:0000256" key="11">
    <source>
        <dbReference type="ARBA" id="ARBA00022989"/>
    </source>
</evidence>
<dbReference type="InterPro" id="IPR036909">
    <property type="entry name" value="Cyt_c-like_dom_sf"/>
</dbReference>
<feature type="domain" description="Cytochrome c" evidence="19">
    <location>
        <begin position="285"/>
        <end position="378"/>
    </location>
</feature>
<dbReference type="GO" id="GO:0005507">
    <property type="term" value="F:copper ion binding"/>
    <property type="evidence" value="ECO:0007669"/>
    <property type="project" value="InterPro"/>
</dbReference>
<dbReference type="InterPro" id="IPR009056">
    <property type="entry name" value="Cyt_c-like_dom"/>
</dbReference>
<dbReference type="SUPFAM" id="SSF49503">
    <property type="entry name" value="Cupredoxins"/>
    <property type="match status" value="1"/>
</dbReference>
<comment type="similarity">
    <text evidence="3">Belongs to the cytochrome c oxidase subunit 2 family.</text>
</comment>
<dbReference type="OrthoDB" id="9773456at2"/>
<comment type="catalytic activity">
    <reaction evidence="15">
        <text>4 Fe(II)-[cytochrome c] + O2 + 8 H(+)(in) = 4 Fe(III)-[cytochrome c] + 2 H2O + 4 H(+)(out)</text>
        <dbReference type="Rhea" id="RHEA:11436"/>
        <dbReference type="Rhea" id="RHEA-COMP:10350"/>
        <dbReference type="Rhea" id="RHEA-COMP:14399"/>
        <dbReference type="ChEBI" id="CHEBI:15377"/>
        <dbReference type="ChEBI" id="CHEBI:15378"/>
        <dbReference type="ChEBI" id="CHEBI:15379"/>
        <dbReference type="ChEBI" id="CHEBI:29033"/>
        <dbReference type="ChEBI" id="CHEBI:29034"/>
        <dbReference type="EC" id="7.1.1.9"/>
    </reaction>
</comment>
<dbReference type="InterPro" id="IPR045187">
    <property type="entry name" value="CcO_II"/>
</dbReference>
<dbReference type="PANTHER" id="PTHR22888">
    <property type="entry name" value="CYTOCHROME C OXIDASE, SUBUNIT II"/>
    <property type="match status" value="1"/>
</dbReference>
<dbReference type="Gene3D" id="1.10.760.10">
    <property type="entry name" value="Cytochrome c-like domain"/>
    <property type="match status" value="1"/>
</dbReference>
<comment type="caution">
    <text evidence="20">The sequence shown here is derived from an EMBL/GenBank/DDBJ whole genome shotgun (WGS) entry which is preliminary data.</text>
</comment>
<evidence type="ECO:0000256" key="10">
    <source>
        <dbReference type="ARBA" id="ARBA00022982"/>
    </source>
</evidence>
<feature type="transmembrane region" description="Helical" evidence="17">
    <location>
        <begin position="40"/>
        <end position="62"/>
    </location>
</feature>
<keyword evidence="9" id="KW-1278">Translocase</keyword>
<keyword evidence="8 16" id="KW-0479">Metal-binding</keyword>
<keyword evidence="5" id="KW-0813">Transport</keyword>
<keyword evidence="12 16" id="KW-0408">Iron</keyword>
<dbReference type="GO" id="GO:0016020">
    <property type="term" value="C:membrane"/>
    <property type="evidence" value="ECO:0007669"/>
    <property type="project" value="UniProtKB-SubCell"/>
</dbReference>
<dbReference type="AlphaFoldDB" id="A0A6L6PYU9"/>
<dbReference type="Gene3D" id="1.10.287.90">
    <property type="match status" value="1"/>
</dbReference>
<evidence type="ECO:0000256" key="7">
    <source>
        <dbReference type="ARBA" id="ARBA00022692"/>
    </source>
</evidence>
<dbReference type="CDD" id="cd13919">
    <property type="entry name" value="CuRO_HCO_II_like_5"/>
    <property type="match status" value="1"/>
</dbReference>
<dbReference type="InterPro" id="IPR002429">
    <property type="entry name" value="CcO_II-like_C"/>
</dbReference>
<evidence type="ECO:0000256" key="16">
    <source>
        <dbReference type="PROSITE-ProRule" id="PRU00433"/>
    </source>
</evidence>
<feature type="domain" description="Cytochrome oxidase subunit II copper A binding" evidence="18">
    <location>
        <begin position="112"/>
        <end position="254"/>
    </location>
</feature>
<dbReference type="GO" id="GO:0042773">
    <property type="term" value="P:ATP synthesis coupled electron transport"/>
    <property type="evidence" value="ECO:0007669"/>
    <property type="project" value="TreeGrafter"/>
</dbReference>
<evidence type="ECO:0000256" key="1">
    <source>
        <dbReference type="ARBA" id="ARBA00004141"/>
    </source>
</evidence>
<dbReference type="InterPro" id="IPR001505">
    <property type="entry name" value="Copper_CuA"/>
</dbReference>
<dbReference type="GO" id="GO:0004129">
    <property type="term" value="F:cytochrome-c oxidase activity"/>
    <property type="evidence" value="ECO:0007669"/>
    <property type="project" value="UniProtKB-EC"/>
</dbReference>
<dbReference type="SUPFAM" id="SSF46626">
    <property type="entry name" value="Cytochrome c"/>
    <property type="match status" value="1"/>
</dbReference>
<dbReference type="EC" id="7.1.1.9" evidence="4"/>
<evidence type="ECO:0000256" key="12">
    <source>
        <dbReference type="ARBA" id="ARBA00023004"/>
    </source>
</evidence>
<evidence type="ECO:0000259" key="18">
    <source>
        <dbReference type="PROSITE" id="PS50857"/>
    </source>
</evidence>
<evidence type="ECO:0000256" key="2">
    <source>
        <dbReference type="ARBA" id="ARBA00004418"/>
    </source>
</evidence>
<organism evidence="20 21">
    <name type="scientific">Pseudoduganella ginsengisoli</name>
    <dbReference type="NCBI Taxonomy" id="1462440"/>
    <lineage>
        <taxon>Bacteria</taxon>
        <taxon>Pseudomonadati</taxon>
        <taxon>Pseudomonadota</taxon>
        <taxon>Betaproteobacteria</taxon>
        <taxon>Burkholderiales</taxon>
        <taxon>Oxalobacteraceae</taxon>
        <taxon>Telluria group</taxon>
        <taxon>Pseudoduganella</taxon>
    </lineage>
</organism>
<dbReference type="PROSITE" id="PS50857">
    <property type="entry name" value="COX2_CUA"/>
    <property type="match status" value="1"/>
</dbReference>
<feature type="transmembrane region" description="Helical" evidence="17">
    <location>
        <begin position="83"/>
        <end position="101"/>
    </location>
</feature>
<dbReference type="PANTHER" id="PTHR22888:SF9">
    <property type="entry name" value="CYTOCHROME C OXIDASE SUBUNIT 2"/>
    <property type="match status" value="1"/>
</dbReference>
<dbReference type="Gene3D" id="2.60.40.420">
    <property type="entry name" value="Cupredoxins - blue copper proteins"/>
    <property type="match status" value="1"/>
</dbReference>
<keyword evidence="21" id="KW-1185">Reference proteome</keyword>
<dbReference type="PROSITE" id="PS00078">
    <property type="entry name" value="COX2"/>
    <property type="match status" value="1"/>
</dbReference>
<keyword evidence="7 17" id="KW-0812">Transmembrane</keyword>
<evidence type="ECO:0000256" key="4">
    <source>
        <dbReference type="ARBA" id="ARBA00012949"/>
    </source>
</evidence>
<evidence type="ECO:0000256" key="5">
    <source>
        <dbReference type="ARBA" id="ARBA00022448"/>
    </source>
</evidence>
<keyword evidence="13" id="KW-0186">Copper</keyword>
<protein>
    <recommendedName>
        <fullName evidence="4">cytochrome-c oxidase</fullName>
        <ecNumber evidence="4">7.1.1.9</ecNumber>
    </recommendedName>
</protein>
<evidence type="ECO:0000256" key="8">
    <source>
        <dbReference type="ARBA" id="ARBA00022723"/>
    </source>
</evidence>
<gene>
    <name evidence="20" type="ORF">GM668_09640</name>
</gene>
<evidence type="ECO:0000256" key="3">
    <source>
        <dbReference type="ARBA" id="ARBA00007866"/>
    </source>
</evidence>
<evidence type="ECO:0000256" key="14">
    <source>
        <dbReference type="ARBA" id="ARBA00023136"/>
    </source>
</evidence>
<evidence type="ECO:0000256" key="17">
    <source>
        <dbReference type="SAM" id="Phobius"/>
    </source>
</evidence>
<dbReference type="Pfam" id="PF00034">
    <property type="entry name" value="Cytochrom_C"/>
    <property type="match status" value="1"/>
</dbReference>
<accession>A0A6L6PYU9</accession>
<keyword evidence="14 17" id="KW-0472">Membrane</keyword>
<dbReference type="InterPro" id="IPR036257">
    <property type="entry name" value="Cyt_c_oxidase_su2_TM_sf"/>
</dbReference>
<dbReference type="SUPFAM" id="SSF81464">
    <property type="entry name" value="Cytochrome c oxidase subunit II-like, transmembrane region"/>
    <property type="match status" value="1"/>
</dbReference>
<dbReference type="EMBL" id="WNLA01000004">
    <property type="protein sequence ID" value="MTW02349.1"/>
    <property type="molecule type" value="Genomic_DNA"/>
</dbReference>
<dbReference type="GO" id="GO:0042597">
    <property type="term" value="C:periplasmic space"/>
    <property type="evidence" value="ECO:0007669"/>
    <property type="project" value="UniProtKB-SubCell"/>
</dbReference>
<dbReference type="Pfam" id="PF00116">
    <property type="entry name" value="COX2"/>
    <property type="match status" value="1"/>
</dbReference>
<proteinExistence type="inferred from homology"/>
<keyword evidence="10" id="KW-0249">Electron transport</keyword>
<evidence type="ECO:0000313" key="21">
    <source>
        <dbReference type="Proteomes" id="UP000484015"/>
    </source>
</evidence>
<dbReference type="InterPro" id="IPR008972">
    <property type="entry name" value="Cupredoxin"/>
</dbReference>
<name>A0A6L6PYU9_9BURK</name>
<evidence type="ECO:0000256" key="6">
    <source>
        <dbReference type="ARBA" id="ARBA00022617"/>
    </source>
</evidence>
<evidence type="ECO:0000259" key="19">
    <source>
        <dbReference type="PROSITE" id="PS51007"/>
    </source>
</evidence>
<evidence type="ECO:0000256" key="13">
    <source>
        <dbReference type="ARBA" id="ARBA00023008"/>
    </source>
</evidence>
<dbReference type="RefSeq" id="WP_155438718.1">
    <property type="nucleotide sequence ID" value="NZ_WNLA01000004.1"/>
</dbReference>
<dbReference type="GO" id="GO:0020037">
    <property type="term" value="F:heme binding"/>
    <property type="evidence" value="ECO:0007669"/>
    <property type="project" value="InterPro"/>
</dbReference>
<keyword evidence="6 16" id="KW-0349">Heme</keyword>
<evidence type="ECO:0000313" key="20">
    <source>
        <dbReference type="EMBL" id="MTW02349.1"/>
    </source>
</evidence>
<evidence type="ECO:0000256" key="9">
    <source>
        <dbReference type="ARBA" id="ARBA00022967"/>
    </source>
</evidence>
<dbReference type="PRINTS" id="PR01166">
    <property type="entry name" value="CYCOXIDASEII"/>
</dbReference>
<comment type="subcellular location">
    <subcellularLocation>
        <location evidence="1">Membrane</location>
        <topology evidence="1">Multi-pass membrane protein</topology>
    </subcellularLocation>
    <subcellularLocation>
        <location evidence="2">Periplasm</location>
    </subcellularLocation>
</comment>
<dbReference type="Proteomes" id="UP000484015">
    <property type="component" value="Unassembled WGS sequence"/>
</dbReference>
<evidence type="ECO:0000256" key="15">
    <source>
        <dbReference type="ARBA" id="ARBA00047816"/>
    </source>
</evidence>